<keyword evidence="1" id="KW-0862">Zinc</keyword>
<keyword evidence="4" id="KW-1185">Reference proteome</keyword>
<reference evidence="3 4" key="1">
    <citation type="journal article" date="2020" name="ISME J.">
        <title>Uncovering the hidden diversity of litter-decomposition mechanisms in mushroom-forming fungi.</title>
        <authorList>
            <person name="Floudas D."/>
            <person name="Bentzer J."/>
            <person name="Ahren D."/>
            <person name="Johansson T."/>
            <person name="Persson P."/>
            <person name="Tunlid A."/>
        </authorList>
    </citation>
    <scope>NUCLEOTIDE SEQUENCE [LARGE SCALE GENOMIC DNA]</scope>
    <source>
        <strain evidence="3 4">CBS 661.87</strain>
    </source>
</reference>
<dbReference type="PROSITE" id="PS50158">
    <property type="entry name" value="ZF_CCHC"/>
    <property type="match status" value="1"/>
</dbReference>
<keyword evidence="1" id="KW-0479">Metal-binding</keyword>
<comment type="caution">
    <text evidence="3">The sequence shown here is derived from an EMBL/GenBank/DDBJ whole genome shotgun (WGS) entry which is preliminary data.</text>
</comment>
<evidence type="ECO:0000259" key="2">
    <source>
        <dbReference type="PROSITE" id="PS50158"/>
    </source>
</evidence>
<protein>
    <recommendedName>
        <fullName evidence="2">CCHC-type domain-containing protein</fullName>
    </recommendedName>
</protein>
<dbReference type="Pfam" id="PF14223">
    <property type="entry name" value="Retrotran_gag_2"/>
    <property type="match status" value="1"/>
</dbReference>
<dbReference type="Proteomes" id="UP000565441">
    <property type="component" value="Unassembled WGS sequence"/>
</dbReference>
<dbReference type="Pfam" id="PF13976">
    <property type="entry name" value="gag_pre-integrs"/>
    <property type="match status" value="1"/>
</dbReference>
<dbReference type="EMBL" id="JAACJP010000045">
    <property type="protein sequence ID" value="KAF5371869.1"/>
    <property type="molecule type" value="Genomic_DNA"/>
</dbReference>
<evidence type="ECO:0000256" key="1">
    <source>
        <dbReference type="PROSITE-ProRule" id="PRU00047"/>
    </source>
</evidence>
<dbReference type="GO" id="GO:0003676">
    <property type="term" value="F:nucleic acid binding"/>
    <property type="evidence" value="ECO:0007669"/>
    <property type="project" value="InterPro"/>
</dbReference>
<feature type="domain" description="CCHC-type" evidence="2">
    <location>
        <begin position="230"/>
        <end position="244"/>
    </location>
</feature>
<dbReference type="GO" id="GO:0008270">
    <property type="term" value="F:zinc ion binding"/>
    <property type="evidence" value="ECO:0007669"/>
    <property type="project" value="UniProtKB-KW"/>
</dbReference>
<evidence type="ECO:0000313" key="3">
    <source>
        <dbReference type="EMBL" id="KAF5371869.1"/>
    </source>
</evidence>
<dbReference type="OrthoDB" id="7691805at2759"/>
<dbReference type="AlphaFoldDB" id="A0A8H5GVA0"/>
<sequence>MSNPALFLLPTDEKFSGTNWLAFKTTVLAAARARGLTGYLQGTITAPDPTASTTPTAYWGVRNPTADEWDQRDAYAQSLVTLNVLNPIGQRVAMDGTAAATWASLTTIHDAQSDLALINAEAVLAELQYSEGADIDVHFAALRVAWNNANAQGADIGDPKFRMIVLKSMPVSWSILVSTLVTVPDSTGVITHLTLHATLLRAKAGPSSQSAQALSTQSGGRQTVRNPHLKCGNCGRLGHLTPDCYREGGGKAGQYPDWWKNIPDTPSTPVTNPPTANSAVSTTTNPIYLALSAARPNAPDDATFMTYADSAASSHFFAHRGAFETYGPIPDGEMEGSTATGGGFAMAGMGRVRKTVEHEGRIIQLTFENAIHAPDLTHNLISIGCISARGCTVTFTKDGASFIDPSGSPFMHGEAVGTMYKINFVPTSQPSALLTHPTRSNNSPASLETWHRRLGHISEATVLAMLRQSLVRGMDMVKKSSSGRCEDCIMGKHARRPFDAVVEPESQPNERVCFDL</sequence>
<proteinExistence type="predicted"/>
<dbReference type="Pfam" id="PF22936">
    <property type="entry name" value="Pol_BBD"/>
    <property type="match status" value="1"/>
</dbReference>
<name>A0A8H5GVA0_9AGAR</name>
<evidence type="ECO:0000313" key="4">
    <source>
        <dbReference type="Proteomes" id="UP000565441"/>
    </source>
</evidence>
<organism evidence="3 4">
    <name type="scientific">Tricholomella constricta</name>
    <dbReference type="NCBI Taxonomy" id="117010"/>
    <lineage>
        <taxon>Eukaryota</taxon>
        <taxon>Fungi</taxon>
        <taxon>Dikarya</taxon>
        <taxon>Basidiomycota</taxon>
        <taxon>Agaricomycotina</taxon>
        <taxon>Agaricomycetes</taxon>
        <taxon>Agaricomycetidae</taxon>
        <taxon>Agaricales</taxon>
        <taxon>Tricholomatineae</taxon>
        <taxon>Lyophyllaceae</taxon>
        <taxon>Tricholomella</taxon>
    </lineage>
</organism>
<dbReference type="InterPro" id="IPR054722">
    <property type="entry name" value="PolX-like_BBD"/>
</dbReference>
<gene>
    <name evidence="3" type="ORF">D9615_009522</name>
</gene>
<dbReference type="InterPro" id="IPR001878">
    <property type="entry name" value="Znf_CCHC"/>
</dbReference>
<keyword evidence="1" id="KW-0863">Zinc-finger</keyword>
<dbReference type="InterPro" id="IPR025724">
    <property type="entry name" value="GAG-pre-integrase_dom"/>
</dbReference>
<accession>A0A8H5GVA0</accession>